<keyword evidence="2" id="KW-1185">Reference proteome</keyword>
<proteinExistence type="predicted"/>
<accession>A0A120KM21</accession>
<name>A0A120KM21_9BACT</name>
<dbReference type="Proteomes" id="UP000069241">
    <property type="component" value="Chromosome"/>
</dbReference>
<sequence length="83" mass="8993">MSLHIPAPEIMKQKLGDFSLLRHLWIAVNDLSPALGYAVASGWLPAELPAVWEDVLVVTAMTGPGRSSLPVRASAARPRSEKF</sequence>
<evidence type="ECO:0000313" key="1">
    <source>
        <dbReference type="EMBL" id="AMD90035.1"/>
    </source>
</evidence>
<organism evidence="1 2">
    <name type="scientific">Desulfovibrio fairfieldensis</name>
    <dbReference type="NCBI Taxonomy" id="44742"/>
    <lineage>
        <taxon>Bacteria</taxon>
        <taxon>Pseudomonadati</taxon>
        <taxon>Thermodesulfobacteriota</taxon>
        <taxon>Desulfovibrionia</taxon>
        <taxon>Desulfovibrionales</taxon>
        <taxon>Desulfovibrionaceae</taxon>
        <taxon>Desulfovibrio</taxon>
    </lineage>
</organism>
<dbReference type="EMBL" id="CP014229">
    <property type="protein sequence ID" value="AMD90035.1"/>
    <property type="molecule type" value="Genomic_DNA"/>
</dbReference>
<gene>
    <name evidence="1" type="ORF">AXF13_07840</name>
</gene>
<dbReference type="STRING" id="44742.AXF13_07840"/>
<dbReference type="AlphaFoldDB" id="A0A120KM21"/>
<dbReference type="KEGG" id="dfi:AXF13_07840"/>
<protein>
    <submittedName>
        <fullName evidence="1">Uncharacterized protein</fullName>
    </submittedName>
</protein>
<reference evidence="2" key="1">
    <citation type="submission" date="2016-02" db="EMBL/GenBank/DDBJ databases">
        <authorList>
            <person name="Holder M.E."/>
            <person name="Ajami N.J."/>
            <person name="Petrosino J.F."/>
        </authorList>
    </citation>
    <scope>NUCLEOTIDE SEQUENCE [LARGE SCALE GENOMIC DNA]</scope>
    <source>
        <strain evidence="2">CCUG 45958</strain>
    </source>
</reference>
<evidence type="ECO:0000313" key="2">
    <source>
        <dbReference type="Proteomes" id="UP000069241"/>
    </source>
</evidence>